<accession>A0A1H5Z566</accession>
<dbReference type="SUPFAM" id="SSF56784">
    <property type="entry name" value="HAD-like"/>
    <property type="match status" value="1"/>
</dbReference>
<keyword evidence="4" id="KW-0460">Magnesium</keyword>
<dbReference type="GO" id="GO:0003824">
    <property type="term" value="F:catalytic activity"/>
    <property type="evidence" value="ECO:0007669"/>
    <property type="project" value="UniProtKB-ARBA"/>
</dbReference>
<dbReference type="InterPro" id="IPR023198">
    <property type="entry name" value="PGP-like_dom2"/>
</dbReference>
<sequence length="281" mass="30284">MTSHPLFFWTPAAIVFDCDGTLMDTERHWEDARDLTLRDFRLSPAEGFGARSKGLHYTECGQLMADESGRPELGGKLTERLLAHFRELVAADPQTMPGATELVANAAKFAPLAVASNCPLDVVDMCLRTANLRHHFDHIVVPGPDIRPKPHPDVYLTAARLCGAAPADCLAVEDSACGIEAALRAGLHTMGVGPWPGEDLAATVDLWVASLDDPHIFTWSSRPHSRPSGQRQTVPPPAEETVATGQFRWDLKEVTEDVAAEKSSAIPTAPGSGTPAARSPR</sequence>
<feature type="region of interest" description="Disordered" evidence="5">
    <location>
        <begin position="258"/>
        <end position="281"/>
    </location>
</feature>
<protein>
    <submittedName>
        <fullName evidence="6">Haloacid dehalogenase superfamily, subfamily IA, variant 3 with third motif having DD or ED</fullName>
    </submittedName>
</protein>
<dbReference type="Gene3D" id="3.40.50.1000">
    <property type="entry name" value="HAD superfamily/HAD-like"/>
    <property type="match status" value="1"/>
</dbReference>
<gene>
    <name evidence="6" type="ORF">SAMN05216223_104318</name>
</gene>
<dbReference type="CDD" id="cd07505">
    <property type="entry name" value="HAD_BPGM-like"/>
    <property type="match status" value="1"/>
</dbReference>
<evidence type="ECO:0000313" key="6">
    <source>
        <dbReference type="EMBL" id="SEG31508.1"/>
    </source>
</evidence>
<comment type="cofactor">
    <cofactor evidence="1">
        <name>Mg(2+)</name>
        <dbReference type="ChEBI" id="CHEBI:18420"/>
    </cofactor>
</comment>
<keyword evidence="7" id="KW-1185">Reference proteome</keyword>
<keyword evidence="3" id="KW-0479">Metal-binding</keyword>
<evidence type="ECO:0000256" key="2">
    <source>
        <dbReference type="ARBA" id="ARBA00006171"/>
    </source>
</evidence>
<dbReference type="InterPro" id="IPR036412">
    <property type="entry name" value="HAD-like_sf"/>
</dbReference>
<organism evidence="6 7">
    <name type="scientific">Actinacidiphila yanglinensis</name>
    <dbReference type="NCBI Taxonomy" id="310779"/>
    <lineage>
        <taxon>Bacteria</taxon>
        <taxon>Bacillati</taxon>
        <taxon>Actinomycetota</taxon>
        <taxon>Actinomycetes</taxon>
        <taxon>Kitasatosporales</taxon>
        <taxon>Streptomycetaceae</taxon>
        <taxon>Actinacidiphila</taxon>
    </lineage>
</organism>
<name>A0A1H5Z566_9ACTN</name>
<evidence type="ECO:0000256" key="4">
    <source>
        <dbReference type="ARBA" id="ARBA00022842"/>
    </source>
</evidence>
<dbReference type="SFLD" id="SFLDS00003">
    <property type="entry name" value="Haloacid_Dehalogenase"/>
    <property type="match status" value="1"/>
</dbReference>
<dbReference type="AlphaFoldDB" id="A0A1H5Z566"/>
<evidence type="ECO:0000256" key="3">
    <source>
        <dbReference type="ARBA" id="ARBA00022723"/>
    </source>
</evidence>
<dbReference type="Pfam" id="PF00702">
    <property type="entry name" value="Hydrolase"/>
    <property type="match status" value="1"/>
</dbReference>
<dbReference type="EMBL" id="FNVU01000004">
    <property type="protein sequence ID" value="SEG31508.1"/>
    <property type="molecule type" value="Genomic_DNA"/>
</dbReference>
<dbReference type="GO" id="GO:0046872">
    <property type="term" value="F:metal ion binding"/>
    <property type="evidence" value="ECO:0007669"/>
    <property type="project" value="UniProtKB-KW"/>
</dbReference>
<feature type="region of interest" description="Disordered" evidence="5">
    <location>
        <begin position="219"/>
        <end position="241"/>
    </location>
</feature>
<dbReference type="InterPro" id="IPR006439">
    <property type="entry name" value="HAD-SF_hydro_IA"/>
</dbReference>
<dbReference type="NCBIfam" id="TIGR01509">
    <property type="entry name" value="HAD-SF-IA-v3"/>
    <property type="match status" value="1"/>
</dbReference>
<dbReference type="InterPro" id="IPR051600">
    <property type="entry name" value="Beta-PGM-like"/>
</dbReference>
<dbReference type="Proteomes" id="UP000236754">
    <property type="component" value="Unassembled WGS sequence"/>
</dbReference>
<evidence type="ECO:0000256" key="1">
    <source>
        <dbReference type="ARBA" id="ARBA00001946"/>
    </source>
</evidence>
<comment type="similarity">
    <text evidence="2">Belongs to the HAD-like hydrolase superfamily. CbbY/CbbZ/Gph/YieH family.</text>
</comment>
<dbReference type="Gene3D" id="1.10.150.240">
    <property type="entry name" value="Putative phosphatase, domain 2"/>
    <property type="match status" value="1"/>
</dbReference>
<reference evidence="6 7" key="1">
    <citation type="submission" date="2016-10" db="EMBL/GenBank/DDBJ databases">
        <authorList>
            <person name="de Groot N.N."/>
        </authorList>
    </citation>
    <scope>NUCLEOTIDE SEQUENCE [LARGE SCALE GENOMIC DNA]</scope>
    <source>
        <strain evidence="6 7">CGMCC 4.2023</strain>
    </source>
</reference>
<dbReference type="SFLD" id="SFLDG01129">
    <property type="entry name" value="C1.5:_HAD__Beta-PGM__Phosphata"/>
    <property type="match status" value="1"/>
</dbReference>
<feature type="compositionally biased region" description="Polar residues" evidence="5">
    <location>
        <begin position="219"/>
        <end position="233"/>
    </location>
</feature>
<dbReference type="InterPro" id="IPR023214">
    <property type="entry name" value="HAD_sf"/>
</dbReference>
<dbReference type="PANTHER" id="PTHR46193">
    <property type="entry name" value="6-PHOSPHOGLUCONATE PHOSPHATASE"/>
    <property type="match status" value="1"/>
</dbReference>
<evidence type="ECO:0000256" key="5">
    <source>
        <dbReference type="SAM" id="MobiDB-lite"/>
    </source>
</evidence>
<evidence type="ECO:0000313" key="7">
    <source>
        <dbReference type="Proteomes" id="UP000236754"/>
    </source>
</evidence>
<proteinExistence type="inferred from homology"/>
<dbReference type="PANTHER" id="PTHR46193:SF10">
    <property type="entry name" value="6-PHOSPHOGLUCONATE PHOSPHATASE"/>
    <property type="match status" value="1"/>
</dbReference>
<dbReference type="OrthoDB" id="9812856at2"/>